<dbReference type="InterPro" id="IPR012910">
    <property type="entry name" value="Plug_dom"/>
</dbReference>
<dbReference type="Proteomes" id="UP000682843">
    <property type="component" value="Chromosome"/>
</dbReference>
<comment type="subcellular location">
    <subcellularLocation>
        <location evidence="1 14">Cell outer membrane</location>
        <topology evidence="1 14">Multi-pass membrane protein</topology>
    </subcellularLocation>
</comment>
<dbReference type="InterPro" id="IPR000531">
    <property type="entry name" value="Beta-barrel_TonB"/>
</dbReference>
<keyword evidence="5" id="KW-0410">Iron transport</keyword>
<keyword evidence="6 14" id="KW-0812">Transmembrane</keyword>
<dbReference type="PANTHER" id="PTHR32552:SF68">
    <property type="entry name" value="FERRICHROME OUTER MEMBRANE TRANSPORTER_PHAGE RECEPTOR"/>
    <property type="match status" value="1"/>
</dbReference>
<dbReference type="SUPFAM" id="SSF56935">
    <property type="entry name" value="Porins"/>
    <property type="match status" value="1"/>
</dbReference>
<keyword evidence="11 14" id="KW-0472">Membrane</keyword>
<dbReference type="InterPro" id="IPR010105">
    <property type="entry name" value="TonB_sidphr_rcpt"/>
</dbReference>
<keyword evidence="4 14" id="KW-1134">Transmembrane beta strand</keyword>
<dbReference type="NCBIfam" id="TIGR01783">
    <property type="entry name" value="TonB-siderophor"/>
    <property type="match status" value="1"/>
</dbReference>
<keyword evidence="20" id="KW-1185">Reference proteome</keyword>
<dbReference type="InterPro" id="IPR036942">
    <property type="entry name" value="Beta-barrel_TonB_sf"/>
</dbReference>
<evidence type="ECO:0000256" key="4">
    <source>
        <dbReference type="ARBA" id="ARBA00022452"/>
    </source>
</evidence>
<name>A0ABX8A7K3_9BRAD</name>
<feature type="region of interest" description="Disordered" evidence="16">
    <location>
        <begin position="48"/>
        <end position="94"/>
    </location>
</feature>
<keyword evidence="8" id="KW-0408">Iron</keyword>
<evidence type="ECO:0000313" key="19">
    <source>
        <dbReference type="EMBL" id="QUS39719.1"/>
    </source>
</evidence>
<evidence type="ECO:0000256" key="16">
    <source>
        <dbReference type="SAM" id="MobiDB-lite"/>
    </source>
</evidence>
<keyword evidence="13 14" id="KW-0998">Cell outer membrane</keyword>
<evidence type="ECO:0000256" key="3">
    <source>
        <dbReference type="ARBA" id="ARBA00022448"/>
    </source>
</evidence>
<evidence type="ECO:0000256" key="13">
    <source>
        <dbReference type="ARBA" id="ARBA00023237"/>
    </source>
</evidence>
<keyword evidence="3 14" id="KW-0813">Transport</keyword>
<sequence>MSEVKVSNKLAAAACLSAVSYIAISVHLDGAAHAQSSTLPAVTVEAPTARPAAARPSANRQATRAARRAQPARTNVAAPATPAPTSRVERADGPVDGYIATLSATGSKTSTPLRELPQTVNVITADQIRDQGAQSVSQALRYTSGVLAETYGAASQFDSYTQIRGFTADYFLDGLRLPNGGTTTGWSSAVMEPFALERIEVLKGPASVLYGQAVPGGLINMVSKRPTDTPIGEIQLQTGSFDRKQVGIDIGGPVDKDKQFLYRLVALGREANTQVDFIENNRGYIAPSFTWRPDLGTSLTVLGSYQKEWGGKTGFNYVPTSGTLLPNPNGRIPYSRYLGEPTFDTLDRQQGAIGYLFEHRFNNVFTFKQNLRYFESDADLKALNRVGELQADNRSLNRAAFGIDAGTKAWTLDNNLEARFQTGAFTHTMLFGVDYRDEDSRYNVGRNTAVPPINVFAPVYGIAIPNPGTTNFQLSNAQEQQLGVYLQDQIKVDRWVATIGGRWDNATSTSFTSTALATTNLKQDQDAFTGRVGLNYLFDNGMTPYASYSTSFRPVAGANFAGVAYKPTTGEQVEVGVKYQPVGQNTMITLSLFDITQQNRLVQDPANITSFIQIGEARVRGVEVESRTELTKGLNLIASYSHLNHEVTKSTVPAEIGRKLSQTPNDQAALWTFYDIQGGPLWGMGFGGGFRYVGTTTDLTNARITPSYALFDAAVKFDFGKLISPQFKGAVLSINGFNLFDKYYMTECQLNQGCTLGFGRSVLATMSYRW</sequence>
<evidence type="ECO:0000259" key="18">
    <source>
        <dbReference type="Pfam" id="PF07715"/>
    </source>
</evidence>
<dbReference type="CDD" id="cd01347">
    <property type="entry name" value="ligand_gated_channel"/>
    <property type="match status" value="1"/>
</dbReference>
<reference evidence="19 20" key="1">
    <citation type="submission" date="2019-02" db="EMBL/GenBank/DDBJ databases">
        <title>Emended description of the genus Rhodopseudomonas and description of Rhodopseudomonas albus sp. nov., a non-phototrophic, heavy-metal-tolerant bacterium isolated from garden soil.</title>
        <authorList>
            <person name="Bao Z."/>
            <person name="Cao W.W."/>
            <person name="Sato Y."/>
            <person name="Nishizawa T."/>
            <person name="Zhao J."/>
            <person name="Guo Y."/>
            <person name="Ohta H."/>
        </authorList>
    </citation>
    <scope>NUCLEOTIDE SEQUENCE [LARGE SCALE GENOMIC DNA]</scope>
    <source>
        <strain evidence="19 20">SK50-23</strain>
    </source>
</reference>
<dbReference type="PROSITE" id="PS52016">
    <property type="entry name" value="TONB_DEPENDENT_REC_3"/>
    <property type="match status" value="1"/>
</dbReference>
<organism evidence="19 20">
    <name type="scientific">Tardiphaga alba</name>
    <dbReference type="NCBI Taxonomy" id="340268"/>
    <lineage>
        <taxon>Bacteria</taxon>
        <taxon>Pseudomonadati</taxon>
        <taxon>Pseudomonadota</taxon>
        <taxon>Alphaproteobacteria</taxon>
        <taxon>Hyphomicrobiales</taxon>
        <taxon>Nitrobacteraceae</taxon>
        <taxon>Tardiphaga</taxon>
    </lineage>
</organism>
<evidence type="ECO:0000256" key="9">
    <source>
        <dbReference type="ARBA" id="ARBA00023065"/>
    </source>
</evidence>
<protein>
    <submittedName>
        <fullName evidence="19">TonB-dependent siderophore receptor</fullName>
    </submittedName>
</protein>
<dbReference type="InterPro" id="IPR039426">
    <property type="entry name" value="TonB-dep_rcpt-like"/>
</dbReference>
<keyword evidence="9" id="KW-0406">Ion transport</keyword>
<keyword evidence="7" id="KW-0732">Signal</keyword>
<comment type="similarity">
    <text evidence="2 14 15">Belongs to the TonB-dependent receptor family.</text>
</comment>
<feature type="compositionally biased region" description="Low complexity" evidence="16">
    <location>
        <begin position="48"/>
        <end position="85"/>
    </location>
</feature>
<evidence type="ECO:0000256" key="7">
    <source>
        <dbReference type="ARBA" id="ARBA00022729"/>
    </source>
</evidence>
<accession>A0ABX8A7K3</accession>
<evidence type="ECO:0000256" key="6">
    <source>
        <dbReference type="ARBA" id="ARBA00022692"/>
    </source>
</evidence>
<proteinExistence type="inferred from homology"/>
<dbReference type="PANTHER" id="PTHR32552">
    <property type="entry name" value="FERRICHROME IRON RECEPTOR-RELATED"/>
    <property type="match status" value="1"/>
</dbReference>
<evidence type="ECO:0000313" key="20">
    <source>
        <dbReference type="Proteomes" id="UP000682843"/>
    </source>
</evidence>
<evidence type="ECO:0000256" key="2">
    <source>
        <dbReference type="ARBA" id="ARBA00009810"/>
    </source>
</evidence>
<dbReference type="Pfam" id="PF00593">
    <property type="entry name" value="TonB_dep_Rec_b-barrel"/>
    <property type="match status" value="1"/>
</dbReference>
<keyword evidence="12 19" id="KW-0675">Receptor</keyword>
<evidence type="ECO:0000256" key="14">
    <source>
        <dbReference type="PROSITE-ProRule" id="PRU01360"/>
    </source>
</evidence>
<evidence type="ECO:0000256" key="10">
    <source>
        <dbReference type="ARBA" id="ARBA00023077"/>
    </source>
</evidence>
<evidence type="ECO:0000256" key="1">
    <source>
        <dbReference type="ARBA" id="ARBA00004571"/>
    </source>
</evidence>
<dbReference type="EMBL" id="CP036498">
    <property type="protein sequence ID" value="QUS39719.1"/>
    <property type="molecule type" value="Genomic_DNA"/>
</dbReference>
<gene>
    <name evidence="19" type="ORF">RPMA_13370</name>
</gene>
<dbReference type="Pfam" id="PF07715">
    <property type="entry name" value="Plug"/>
    <property type="match status" value="1"/>
</dbReference>
<dbReference type="InterPro" id="IPR037066">
    <property type="entry name" value="Plug_dom_sf"/>
</dbReference>
<dbReference type="RefSeq" id="WP_211913266.1">
    <property type="nucleotide sequence ID" value="NZ_CP036498.1"/>
</dbReference>
<feature type="domain" description="TonB-dependent receptor plug" evidence="18">
    <location>
        <begin position="113"/>
        <end position="217"/>
    </location>
</feature>
<dbReference type="Gene3D" id="2.170.130.10">
    <property type="entry name" value="TonB-dependent receptor, plug domain"/>
    <property type="match status" value="1"/>
</dbReference>
<keyword evidence="10 15" id="KW-0798">TonB box</keyword>
<evidence type="ECO:0000256" key="11">
    <source>
        <dbReference type="ARBA" id="ARBA00023136"/>
    </source>
</evidence>
<dbReference type="Gene3D" id="2.40.170.20">
    <property type="entry name" value="TonB-dependent receptor, beta-barrel domain"/>
    <property type="match status" value="1"/>
</dbReference>
<evidence type="ECO:0000256" key="15">
    <source>
        <dbReference type="RuleBase" id="RU003357"/>
    </source>
</evidence>
<evidence type="ECO:0000256" key="5">
    <source>
        <dbReference type="ARBA" id="ARBA00022496"/>
    </source>
</evidence>
<evidence type="ECO:0000256" key="12">
    <source>
        <dbReference type="ARBA" id="ARBA00023170"/>
    </source>
</evidence>
<feature type="domain" description="TonB-dependent receptor-like beta-barrel" evidence="17">
    <location>
        <begin position="308"/>
        <end position="739"/>
    </location>
</feature>
<evidence type="ECO:0000256" key="8">
    <source>
        <dbReference type="ARBA" id="ARBA00023004"/>
    </source>
</evidence>
<evidence type="ECO:0000259" key="17">
    <source>
        <dbReference type="Pfam" id="PF00593"/>
    </source>
</evidence>